<dbReference type="AlphaFoldDB" id="A0ABD3C031"/>
<sequence>MSERSGQASKMSKRIARSISPTEMTDSKRRSTLTEPIEVFTFCEEGVTSDIDKLFTPHAECPSTIWALFHERSFGLLVAKILKSQSDFLAIAKLHMTYFLNFFEERVPISIEAGNKLLCGVWLNPGFIHPLAAALDYKKNLIGSVMLYSNQDSVSDRITHMEVDPYFKLAMMDLKKPISTSTFVRLFVSILIGYWGDKGLLRVLDQIMGKNIFGWQLDLSAEMKATATEHAGEKVEIERFSFVIEDIGNVKDMEPLRQLLVERYGPREDVDVEAILEEVYPNICNLLRITHNYISKDKKAVIYVSVVNGRHYGALYLRTIRSKKAC</sequence>
<name>A0ABD3C031_9LAMI</name>
<proteinExistence type="predicted"/>
<dbReference type="EMBL" id="JAVIJP010000060">
    <property type="protein sequence ID" value="KAL3622270.1"/>
    <property type="molecule type" value="Genomic_DNA"/>
</dbReference>
<organism evidence="2 3">
    <name type="scientific">Castilleja foliolosa</name>
    <dbReference type="NCBI Taxonomy" id="1961234"/>
    <lineage>
        <taxon>Eukaryota</taxon>
        <taxon>Viridiplantae</taxon>
        <taxon>Streptophyta</taxon>
        <taxon>Embryophyta</taxon>
        <taxon>Tracheophyta</taxon>
        <taxon>Spermatophyta</taxon>
        <taxon>Magnoliopsida</taxon>
        <taxon>eudicotyledons</taxon>
        <taxon>Gunneridae</taxon>
        <taxon>Pentapetalae</taxon>
        <taxon>asterids</taxon>
        <taxon>lamiids</taxon>
        <taxon>Lamiales</taxon>
        <taxon>Orobanchaceae</taxon>
        <taxon>Pedicularideae</taxon>
        <taxon>Castillejinae</taxon>
        <taxon>Castilleja</taxon>
    </lineage>
</organism>
<evidence type="ECO:0000313" key="3">
    <source>
        <dbReference type="Proteomes" id="UP001632038"/>
    </source>
</evidence>
<comment type="caution">
    <text evidence="2">The sequence shown here is derived from an EMBL/GenBank/DDBJ whole genome shotgun (WGS) entry which is preliminary data.</text>
</comment>
<evidence type="ECO:0000313" key="2">
    <source>
        <dbReference type="EMBL" id="KAL3622270.1"/>
    </source>
</evidence>
<accession>A0ABD3C031</accession>
<protein>
    <submittedName>
        <fullName evidence="2">Uncharacterized protein</fullName>
    </submittedName>
</protein>
<dbReference type="Proteomes" id="UP001632038">
    <property type="component" value="Unassembled WGS sequence"/>
</dbReference>
<feature type="compositionally biased region" description="Polar residues" evidence="1">
    <location>
        <begin position="1"/>
        <end position="10"/>
    </location>
</feature>
<reference evidence="3" key="1">
    <citation type="journal article" date="2024" name="IScience">
        <title>Strigolactones Initiate the Formation of Haustorium-like Structures in Castilleja.</title>
        <authorList>
            <person name="Buerger M."/>
            <person name="Peterson D."/>
            <person name="Chory J."/>
        </authorList>
    </citation>
    <scope>NUCLEOTIDE SEQUENCE [LARGE SCALE GENOMIC DNA]</scope>
</reference>
<feature type="region of interest" description="Disordered" evidence="1">
    <location>
        <begin position="1"/>
        <end position="31"/>
    </location>
</feature>
<keyword evidence="3" id="KW-1185">Reference proteome</keyword>
<gene>
    <name evidence="2" type="ORF">CASFOL_033681</name>
</gene>
<evidence type="ECO:0000256" key="1">
    <source>
        <dbReference type="SAM" id="MobiDB-lite"/>
    </source>
</evidence>